<evidence type="ECO:0000256" key="3">
    <source>
        <dbReference type="ARBA" id="ARBA00022833"/>
    </source>
</evidence>
<dbReference type="InterPro" id="IPR003879">
    <property type="entry name" value="Butyrophylin_SPRY"/>
</dbReference>
<dbReference type="Pfam" id="PF13765">
    <property type="entry name" value="PRY"/>
    <property type="match status" value="1"/>
</dbReference>
<dbReference type="GO" id="GO:0005737">
    <property type="term" value="C:cytoplasm"/>
    <property type="evidence" value="ECO:0007669"/>
    <property type="project" value="UniProtKB-ARBA"/>
</dbReference>
<dbReference type="InterPro" id="IPR043136">
    <property type="entry name" value="B30.2/SPRY_sf"/>
</dbReference>
<proteinExistence type="predicted"/>
<dbReference type="PRINTS" id="PR01407">
    <property type="entry name" value="BUTYPHLNCDUF"/>
</dbReference>
<evidence type="ECO:0000259" key="4">
    <source>
        <dbReference type="PROSITE" id="PS50188"/>
    </source>
</evidence>
<dbReference type="PANTHER" id="PTHR25465:SF14">
    <property type="entry name" value="E3 UBIQUITIN-PROTEIN LIGASE TRIM65"/>
    <property type="match status" value="1"/>
</dbReference>
<protein>
    <recommendedName>
        <fullName evidence="4">B30.2/SPRY domain-containing protein</fullName>
    </recommendedName>
</protein>
<organism evidence="5 6">
    <name type="scientific">Umbra pygmaea</name>
    <name type="common">Eastern mudminnow</name>
    <dbReference type="NCBI Taxonomy" id="75934"/>
    <lineage>
        <taxon>Eukaryota</taxon>
        <taxon>Metazoa</taxon>
        <taxon>Chordata</taxon>
        <taxon>Craniata</taxon>
        <taxon>Vertebrata</taxon>
        <taxon>Euteleostomi</taxon>
        <taxon>Actinopterygii</taxon>
        <taxon>Neopterygii</taxon>
        <taxon>Teleostei</taxon>
        <taxon>Protacanthopterygii</taxon>
        <taxon>Esociformes</taxon>
        <taxon>Umbridae</taxon>
        <taxon>Umbra</taxon>
    </lineage>
</organism>
<keyword evidence="6" id="KW-1185">Reference proteome</keyword>
<dbReference type="InterPro" id="IPR032675">
    <property type="entry name" value="LRR_dom_sf"/>
</dbReference>
<dbReference type="SUPFAM" id="SSF49899">
    <property type="entry name" value="Concanavalin A-like lectins/glucanases"/>
    <property type="match status" value="1"/>
</dbReference>
<evidence type="ECO:0000313" key="5">
    <source>
        <dbReference type="EMBL" id="KAL0994869.1"/>
    </source>
</evidence>
<dbReference type="InterPro" id="IPR051051">
    <property type="entry name" value="E3_ubiq-ligase_TRIM/RNF"/>
</dbReference>
<dbReference type="Pfam" id="PF00622">
    <property type="entry name" value="SPRY"/>
    <property type="match status" value="1"/>
</dbReference>
<evidence type="ECO:0000313" key="6">
    <source>
        <dbReference type="Proteomes" id="UP001557470"/>
    </source>
</evidence>
<dbReference type="InterPro" id="IPR006574">
    <property type="entry name" value="PRY"/>
</dbReference>
<dbReference type="AlphaFoldDB" id="A0ABD0X6S2"/>
<name>A0ABD0X6S2_UMBPY</name>
<dbReference type="InterPro" id="IPR001870">
    <property type="entry name" value="B30.2/SPRY"/>
</dbReference>
<dbReference type="PANTHER" id="PTHR25465">
    <property type="entry name" value="B-BOX DOMAIN CONTAINING"/>
    <property type="match status" value="1"/>
</dbReference>
<dbReference type="SMART" id="SM00589">
    <property type="entry name" value="PRY"/>
    <property type="match status" value="1"/>
</dbReference>
<dbReference type="Gene3D" id="3.80.10.10">
    <property type="entry name" value="Ribonuclease Inhibitor"/>
    <property type="match status" value="1"/>
</dbReference>
<sequence length="237" mass="26606">MSNPSHMKELDLSYNHPGDSGVTLLSAGLEDPQCKLEKLNVDHGEECRLKPGLKKYACKLTLDPNTVHRELTLSEANRTVMRVKDNEPYPDSPERFNHWKQVLCREGLSGRCYWEVEWTGTGSDIAVTYKGTKRRGQGNTIVFGCNGKSWSLHCSKIDGYAVWHNEKKITVKSSCTSSSGPQRIAVYLDWPAGTLSFYCVSSDQLTLLHTFCSSFTEPLYPGFKIWSCSSASLRQVD</sequence>
<accession>A0ABD0X6S2</accession>
<dbReference type="Gene3D" id="2.60.120.920">
    <property type="match status" value="1"/>
</dbReference>
<dbReference type="InterPro" id="IPR013320">
    <property type="entry name" value="ConA-like_dom_sf"/>
</dbReference>
<keyword evidence="2" id="KW-0863">Zinc-finger</keyword>
<dbReference type="CDD" id="cd16040">
    <property type="entry name" value="SPRY_PRY_SNTX"/>
    <property type="match status" value="1"/>
</dbReference>
<dbReference type="SUPFAM" id="SSF52047">
    <property type="entry name" value="RNI-like"/>
    <property type="match status" value="1"/>
</dbReference>
<feature type="domain" description="B30.2/SPRY" evidence="4">
    <location>
        <begin position="40"/>
        <end position="237"/>
    </location>
</feature>
<dbReference type="EMBL" id="JAGEUA010000003">
    <property type="protein sequence ID" value="KAL0994869.1"/>
    <property type="molecule type" value="Genomic_DNA"/>
</dbReference>
<keyword evidence="1" id="KW-0479">Metal-binding</keyword>
<dbReference type="SMART" id="SM00449">
    <property type="entry name" value="SPRY"/>
    <property type="match status" value="1"/>
</dbReference>
<reference evidence="5 6" key="1">
    <citation type="submission" date="2024-06" db="EMBL/GenBank/DDBJ databases">
        <authorList>
            <person name="Pan Q."/>
            <person name="Wen M."/>
            <person name="Jouanno E."/>
            <person name="Zahm M."/>
            <person name="Klopp C."/>
            <person name="Cabau C."/>
            <person name="Louis A."/>
            <person name="Berthelot C."/>
            <person name="Parey E."/>
            <person name="Roest Crollius H."/>
            <person name="Montfort J."/>
            <person name="Robinson-Rechavi M."/>
            <person name="Bouchez O."/>
            <person name="Lampietro C."/>
            <person name="Lopez Roques C."/>
            <person name="Donnadieu C."/>
            <person name="Postlethwait J."/>
            <person name="Bobe J."/>
            <person name="Verreycken H."/>
            <person name="Guiguen Y."/>
        </authorList>
    </citation>
    <scope>NUCLEOTIDE SEQUENCE [LARGE SCALE GENOMIC DNA]</scope>
    <source>
        <strain evidence="5">Up_M1</strain>
        <tissue evidence="5">Testis</tissue>
    </source>
</reference>
<evidence type="ECO:0000256" key="1">
    <source>
        <dbReference type="ARBA" id="ARBA00022723"/>
    </source>
</evidence>
<gene>
    <name evidence="5" type="ORF">UPYG_G00128520</name>
</gene>
<evidence type="ECO:0000256" key="2">
    <source>
        <dbReference type="ARBA" id="ARBA00022771"/>
    </source>
</evidence>
<dbReference type="PROSITE" id="PS50188">
    <property type="entry name" value="B302_SPRY"/>
    <property type="match status" value="1"/>
</dbReference>
<comment type="caution">
    <text evidence="5">The sequence shown here is derived from an EMBL/GenBank/DDBJ whole genome shotgun (WGS) entry which is preliminary data.</text>
</comment>
<keyword evidence="3" id="KW-0862">Zinc</keyword>
<dbReference type="GO" id="GO:0008270">
    <property type="term" value="F:zinc ion binding"/>
    <property type="evidence" value="ECO:0007669"/>
    <property type="project" value="UniProtKB-KW"/>
</dbReference>
<dbReference type="Proteomes" id="UP001557470">
    <property type="component" value="Unassembled WGS sequence"/>
</dbReference>
<dbReference type="InterPro" id="IPR003877">
    <property type="entry name" value="SPRY_dom"/>
</dbReference>